<organism evidence="2">
    <name type="scientific">mine drainage metagenome</name>
    <dbReference type="NCBI Taxonomy" id="410659"/>
    <lineage>
        <taxon>unclassified sequences</taxon>
        <taxon>metagenomes</taxon>
        <taxon>ecological metagenomes</taxon>
    </lineage>
</organism>
<gene>
    <name evidence="2" type="ORF">GALL_487130</name>
</gene>
<proteinExistence type="predicted"/>
<feature type="compositionally biased region" description="Basic and acidic residues" evidence="1">
    <location>
        <begin position="1"/>
        <end position="19"/>
    </location>
</feature>
<dbReference type="AlphaFoldDB" id="A0A1J5PQ31"/>
<feature type="region of interest" description="Disordered" evidence="1">
    <location>
        <begin position="1"/>
        <end position="20"/>
    </location>
</feature>
<feature type="region of interest" description="Disordered" evidence="1">
    <location>
        <begin position="99"/>
        <end position="145"/>
    </location>
</feature>
<sequence>MPDMRGERSARRDHRDGADIRAGADALQHHVADANRRFGAALPQRVAARFFKPGLGKIAKTEQRSRGVAAADEHAVAREDGDRRVDAFDQVLQPLDQRHRAADRLGGHDQNAVAAIGKIQPRAAAGDERSERRAEAAQTLQPDLS</sequence>
<evidence type="ECO:0000313" key="2">
    <source>
        <dbReference type="EMBL" id="OIQ69684.1"/>
    </source>
</evidence>
<feature type="compositionally biased region" description="Basic and acidic residues" evidence="1">
    <location>
        <begin position="125"/>
        <end position="135"/>
    </location>
</feature>
<accession>A0A1J5PQ31</accession>
<dbReference type="EMBL" id="MLJW01004589">
    <property type="protein sequence ID" value="OIQ69684.1"/>
    <property type="molecule type" value="Genomic_DNA"/>
</dbReference>
<evidence type="ECO:0000256" key="1">
    <source>
        <dbReference type="SAM" id="MobiDB-lite"/>
    </source>
</evidence>
<comment type="caution">
    <text evidence="2">The sequence shown here is derived from an EMBL/GenBank/DDBJ whole genome shotgun (WGS) entry which is preliminary data.</text>
</comment>
<name>A0A1J5PQ31_9ZZZZ</name>
<protein>
    <submittedName>
        <fullName evidence="2">Uncharacterized protein</fullName>
    </submittedName>
</protein>
<reference evidence="2" key="1">
    <citation type="submission" date="2016-10" db="EMBL/GenBank/DDBJ databases">
        <title>Sequence of Gallionella enrichment culture.</title>
        <authorList>
            <person name="Poehlein A."/>
            <person name="Muehling M."/>
            <person name="Daniel R."/>
        </authorList>
    </citation>
    <scope>NUCLEOTIDE SEQUENCE</scope>
</reference>